<gene>
    <name evidence="2" type="ORF">ACFOKJ_01865</name>
</gene>
<dbReference type="Pfam" id="PF00583">
    <property type="entry name" value="Acetyltransf_1"/>
    <property type="match status" value="1"/>
</dbReference>
<accession>A0ABV7TND6</accession>
<protein>
    <submittedName>
        <fullName evidence="2">GNAT family N-acetyltransferase</fullName>
        <ecNumber evidence="2">2.3.1.-</ecNumber>
    </submittedName>
</protein>
<dbReference type="GO" id="GO:0016746">
    <property type="term" value="F:acyltransferase activity"/>
    <property type="evidence" value="ECO:0007669"/>
    <property type="project" value="UniProtKB-KW"/>
</dbReference>
<dbReference type="InterPro" id="IPR016181">
    <property type="entry name" value="Acyl_CoA_acyltransferase"/>
</dbReference>
<proteinExistence type="predicted"/>
<sequence length="152" mass="17559">MSRSVLFPVPEQDKSVAYAVYRDGMRAVVGQVAAWNEAEQRLRFADCFARGTLFWFRRHGQDQALLCLTREPHGLHLHLIVVLGGYRRRGVGRQAMAAVHALCRPGQQVTLSCFRHDKAVRAFYTELGYRLHLAEPHHLQLVWREQWPECLP</sequence>
<keyword evidence="2" id="KW-0012">Acyltransferase</keyword>
<evidence type="ECO:0000313" key="2">
    <source>
        <dbReference type="EMBL" id="MFC3624892.1"/>
    </source>
</evidence>
<dbReference type="EC" id="2.3.1.-" evidence="2"/>
<evidence type="ECO:0000313" key="3">
    <source>
        <dbReference type="Proteomes" id="UP001595636"/>
    </source>
</evidence>
<evidence type="ECO:0000259" key="1">
    <source>
        <dbReference type="PROSITE" id="PS51186"/>
    </source>
</evidence>
<organism evidence="2 3">
    <name type="scientific">Vogesella amnigena</name>
    <dbReference type="NCBI Taxonomy" id="1507449"/>
    <lineage>
        <taxon>Bacteria</taxon>
        <taxon>Pseudomonadati</taxon>
        <taxon>Pseudomonadota</taxon>
        <taxon>Betaproteobacteria</taxon>
        <taxon>Neisseriales</taxon>
        <taxon>Chromobacteriaceae</taxon>
        <taxon>Vogesella</taxon>
    </lineage>
</organism>
<dbReference type="RefSeq" id="WP_390276299.1">
    <property type="nucleotide sequence ID" value="NZ_JBHRYH010000005.1"/>
</dbReference>
<dbReference type="PROSITE" id="PS51186">
    <property type="entry name" value="GNAT"/>
    <property type="match status" value="1"/>
</dbReference>
<dbReference type="Proteomes" id="UP001595636">
    <property type="component" value="Unassembled WGS sequence"/>
</dbReference>
<dbReference type="SUPFAM" id="SSF55729">
    <property type="entry name" value="Acyl-CoA N-acyltransferases (Nat)"/>
    <property type="match status" value="1"/>
</dbReference>
<dbReference type="InterPro" id="IPR000182">
    <property type="entry name" value="GNAT_dom"/>
</dbReference>
<comment type="caution">
    <text evidence="2">The sequence shown here is derived from an EMBL/GenBank/DDBJ whole genome shotgun (WGS) entry which is preliminary data.</text>
</comment>
<dbReference type="Gene3D" id="3.40.630.30">
    <property type="match status" value="1"/>
</dbReference>
<dbReference type="EMBL" id="JBHRYH010000005">
    <property type="protein sequence ID" value="MFC3624892.1"/>
    <property type="molecule type" value="Genomic_DNA"/>
</dbReference>
<keyword evidence="3" id="KW-1185">Reference proteome</keyword>
<keyword evidence="2" id="KW-0808">Transferase</keyword>
<feature type="domain" description="N-acetyltransferase" evidence="1">
    <location>
        <begin position="4"/>
        <end position="148"/>
    </location>
</feature>
<reference evidence="3" key="1">
    <citation type="journal article" date="2019" name="Int. J. Syst. Evol. Microbiol.">
        <title>The Global Catalogue of Microorganisms (GCM) 10K type strain sequencing project: providing services to taxonomists for standard genome sequencing and annotation.</title>
        <authorList>
            <consortium name="The Broad Institute Genomics Platform"/>
            <consortium name="The Broad Institute Genome Sequencing Center for Infectious Disease"/>
            <person name="Wu L."/>
            <person name="Ma J."/>
        </authorList>
    </citation>
    <scope>NUCLEOTIDE SEQUENCE [LARGE SCALE GENOMIC DNA]</scope>
    <source>
        <strain evidence="3">KCTC 42195</strain>
    </source>
</reference>
<name>A0ABV7TND6_9NEIS</name>